<dbReference type="GO" id="GO:0007165">
    <property type="term" value="P:signal transduction"/>
    <property type="evidence" value="ECO:0007669"/>
    <property type="project" value="TreeGrafter"/>
</dbReference>
<keyword evidence="9" id="KW-1185">Reference proteome</keyword>
<evidence type="ECO:0000256" key="2">
    <source>
        <dbReference type="ARBA" id="ARBA00022741"/>
    </source>
</evidence>
<dbReference type="EMBL" id="VOIH02000008">
    <property type="protein sequence ID" value="KAF3440614.1"/>
    <property type="molecule type" value="Genomic_DNA"/>
</dbReference>
<feature type="domain" description="Protein kinase" evidence="7">
    <location>
        <begin position="16"/>
        <end position="291"/>
    </location>
</feature>
<dbReference type="PROSITE" id="PS00108">
    <property type="entry name" value="PROTEIN_KINASE_ST"/>
    <property type="match status" value="1"/>
</dbReference>
<dbReference type="PROSITE" id="PS00107">
    <property type="entry name" value="PROTEIN_KINASE_ATP"/>
    <property type="match status" value="1"/>
</dbReference>
<dbReference type="GO" id="GO:0004674">
    <property type="term" value="F:protein serine/threonine kinase activity"/>
    <property type="evidence" value="ECO:0007669"/>
    <property type="project" value="UniProtKB-KW"/>
</dbReference>
<feature type="binding site" evidence="5">
    <location>
        <position position="52"/>
    </location>
    <ligand>
        <name>ATP</name>
        <dbReference type="ChEBI" id="CHEBI:30616"/>
    </ligand>
</feature>
<dbReference type="GO" id="GO:0005524">
    <property type="term" value="F:ATP binding"/>
    <property type="evidence" value="ECO:0007669"/>
    <property type="project" value="UniProtKB-UniRule"/>
</dbReference>
<dbReference type="SUPFAM" id="SSF56112">
    <property type="entry name" value="Protein kinase-like (PK-like)"/>
    <property type="match status" value="1"/>
</dbReference>
<dbReference type="InterPro" id="IPR052751">
    <property type="entry name" value="Plant_MAPKKK"/>
</dbReference>
<protein>
    <recommendedName>
        <fullName evidence="7">Protein kinase domain-containing protein</fullName>
    </recommendedName>
</protein>
<keyword evidence="2 5" id="KW-0547">Nucleotide-binding</keyword>
<evidence type="ECO:0000256" key="1">
    <source>
        <dbReference type="ARBA" id="ARBA00022679"/>
    </source>
</evidence>
<dbReference type="OrthoDB" id="8693905at2759"/>
<dbReference type="SMART" id="SM00220">
    <property type="entry name" value="S_TKc"/>
    <property type="match status" value="1"/>
</dbReference>
<organism evidence="8 9">
    <name type="scientific">Rhamnella rubrinervis</name>
    <dbReference type="NCBI Taxonomy" id="2594499"/>
    <lineage>
        <taxon>Eukaryota</taxon>
        <taxon>Viridiplantae</taxon>
        <taxon>Streptophyta</taxon>
        <taxon>Embryophyta</taxon>
        <taxon>Tracheophyta</taxon>
        <taxon>Spermatophyta</taxon>
        <taxon>Magnoliopsida</taxon>
        <taxon>eudicotyledons</taxon>
        <taxon>Gunneridae</taxon>
        <taxon>Pentapetalae</taxon>
        <taxon>rosids</taxon>
        <taxon>fabids</taxon>
        <taxon>Rosales</taxon>
        <taxon>Rhamnaceae</taxon>
        <taxon>rhamnoid group</taxon>
        <taxon>Rhamneae</taxon>
        <taxon>Rhamnella</taxon>
    </lineage>
</organism>
<dbReference type="PANTHER" id="PTHR48011">
    <property type="entry name" value="CCR4-NOT TRANSCRIPTIONAL COMPLEX SUBUNIT CAF120-RELATED"/>
    <property type="match status" value="1"/>
</dbReference>
<evidence type="ECO:0000256" key="5">
    <source>
        <dbReference type="PROSITE-ProRule" id="PRU10141"/>
    </source>
</evidence>
<evidence type="ECO:0000313" key="8">
    <source>
        <dbReference type="EMBL" id="KAF3440614.1"/>
    </source>
</evidence>
<evidence type="ECO:0000313" key="9">
    <source>
        <dbReference type="Proteomes" id="UP000796880"/>
    </source>
</evidence>
<dbReference type="PROSITE" id="PS50011">
    <property type="entry name" value="PROTEIN_KINASE_DOM"/>
    <property type="match status" value="1"/>
</dbReference>
<keyword evidence="1" id="KW-0808">Transferase</keyword>
<keyword evidence="6" id="KW-0723">Serine/threonine-protein kinase</keyword>
<name>A0A8K0E754_9ROSA</name>
<keyword evidence="3" id="KW-0418">Kinase</keyword>
<evidence type="ECO:0000256" key="4">
    <source>
        <dbReference type="ARBA" id="ARBA00022840"/>
    </source>
</evidence>
<evidence type="ECO:0000256" key="3">
    <source>
        <dbReference type="ARBA" id="ARBA00022777"/>
    </source>
</evidence>
<dbReference type="PANTHER" id="PTHR48011:SF56">
    <property type="entry name" value="PROTEIN KINASE DOMAIN-CONTAINING PROTEIN"/>
    <property type="match status" value="1"/>
</dbReference>
<comment type="similarity">
    <text evidence="6">Belongs to the protein kinase superfamily.</text>
</comment>
<comment type="caution">
    <text evidence="8">The sequence shown here is derived from an EMBL/GenBank/DDBJ whole genome shotgun (WGS) entry which is preliminary data.</text>
</comment>
<dbReference type="CDD" id="cd06606">
    <property type="entry name" value="STKc_MAPKKK"/>
    <property type="match status" value="1"/>
</dbReference>
<dbReference type="Pfam" id="PF00069">
    <property type="entry name" value="Pkinase"/>
    <property type="match status" value="1"/>
</dbReference>
<keyword evidence="4 5" id="KW-0067">ATP-binding</keyword>
<dbReference type="InterPro" id="IPR000719">
    <property type="entry name" value="Prot_kinase_dom"/>
</dbReference>
<proteinExistence type="inferred from homology"/>
<dbReference type="InterPro" id="IPR017441">
    <property type="entry name" value="Protein_kinase_ATP_BS"/>
</dbReference>
<reference evidence="8" key="1">
    <citation type="submission" date="2020-03" db="EMBL/GenBank/DDBJ databases">
        <title>A high-quality chromosome-level genome assembly of a woody plant with both climbing and erect habits, Rhamnella rubrinervis.</title>
        <authorList>
            <person name="Lu Z."/>
            <person name="Yang Y."/>
            <person name="Zhu X."/>
            <person name="Sun Y."/>
        </authorList>
    </citation>
    <scope>NUCLEOTIDE SEQUENCE</scope>
    <source>
        <strain evidence="8">BYM</strain>
        <tissue evidence="8">Leaf</tissue>
    </source>
</reference>
<evidence type="ECO:0000259" key="7">
    <source>
        <dbReference type="PROSITE" id="PS50011"/>
    </source>
</evidence>
<dbReference type="InterPro" id="IPR008271">
    <property type="entry name" value="Ser/Thr_kinase_AS"/>
</dbReference>
<accession>A0A8K0E754</accession>
<dbReference type="InterPro" id="IPR011009">
    <property type="entry name" value="Kinase-like_dom_sf"/>
</dbReference>
<evidence type="ECO:0000256" key="6">
    <source>
        <dbReference type="RuleBase" id="RU000304"/>
    </source>
</evidence>
<sequence length="367" mass="40573">MMKEERSAFYPNGCSWVRGPLLGKGGFGSVFLALLKTPSLCMRNCPPLMAVKSTQLSVAKELARERKVLEALDGSPFIIRCYGEDFNRDEDGTLVANLFLEYASGGSLASLIQKSTPNQTEGFGFGLAEPQVRLYTESILRGIQHIHEAGYVHCDLKPENILLVPQATSNGSSFATKIADFGLAKEARGSKCRVRGTQMYLSPESVVYGVQEQPSDIWALGCVVLSMLTGKQPWDWKPEQGEKKLKQLIVKEVPVIPTGISKEAKDFLNKCFATNPTDRPTAEILLSHPFVSLRFLKIRDEQLCVQAEESLSHEPIHYEFGDSFIPLCSSSFDSKEADEMAYGDIRPALSKIMWPRPSPAFAIQDAA</sequence>
<dbReference type="AlphaFoldDB" id="A0A8K0E754"/>
<dbReference type="Proteomes" id="UP000796880">
    <property type="component" value="Unassembled WGS sequence"/>
</dbReference>
<dbReference type="Gene3D" id="1.10.510.10">
    <property type="entry name" value="Transferase(Phosphotransferase) domain 1"/>
    <property type="match status" value="1"/>
</dbReference>
<gene>
    <name evidence="8" type="ORF">FNV43_RR18898</name>
</gene>